<evidence type="ECO:0000256" key="2">
    <source>
        <dbReference type="ARBA" id="ARBA00022898"/>
    </source>
</evidence>
<sequence>MDTQCIHNDENGISNDDAYLWLTGVVPPIYLSNGERPSLNPTRQALEQILNNLNKSTQPTLTYASGLAAVSSVCLTLLKKHDHAIIVDDAYSGTTNLF</sequence>
<proteinExistence type="inferred from homology"/>
<gene>
    <name evidence="4" type="ORF">BYL167_LOCUS66406</name>
</gene>
<comment type="similarity">
    <text evidence="3">Belongs to the trans-sulfuration enzymes family.</text>
</comment>
<evidence type="ECO:0000256" key="1">
    <source>
        <dbReference type="ARBA" id="ARBA00001933"/>
    </source>
</evidence>
<dbReference type="GO" id="GO:0030170">
    <property type="term" value="F:pyridoxal phosphate binding"/>
    <property type="evidence" value="ECO:0007669"/>
    <property type="project" value="InterPro"/>
</dbReference>
<protein>
    <recommendedName>
        <fullName evidence="6">Cystathionine gamma-lyase</fullName>
    </recommendedName>
</protein>
<evidence type="ECO:0000313" key="4">
    <source>
        <dbReference type="EMBL" id="CAF5116212.1"/>
    </source>
</evidence>
<dbReference type="EMBL" id="CAJOBH010243161">
    <property type="protein sequence ID" value="CAF5116212.1"/>
    <property type="molecule type" value="Genomic_DNA"/>
</dbReference>
<dbReference type="AlphaFoldDB" id="A0A8S3FCS2"/>
<comment type="caution">
    <text evidence="4">The sequence shown here is derived from an EMBL/GenBank/DDBJ whole genome shotgun (WGS) entry which is preliminary data.</text>
</comment>
<accession>A0A8S3FCS2</accession>
<dbReference type="Gene3D" id="3.40.640.10">
    <property type="entry name" value="Type I PLP-dependent aspartate aminotransferase-like (Major domain)"/>
    <property type="match status" value="1"/>
</dbReference>
<feature type="non-terminal residue" evidence="4">
    <location>
        <position position="98"/>
    </location>
</feature>
<dbReference type="Proteomes" id="UP000681967">
    <property type="component" value="Unassembled WGS sequence"/>
</dbReference>
<name>A0A8S3FCS2_9BILA</name>
<organism evidence="4 5">
    <name type="scientific">Rotaria magnacalcarata</name>
    <dbReference type="NCBI Taxonomy" id="392030"/>
    <lineage>
        <taxon>Eukaryota</taxon>
        <taxon>Metazoa</taxon>
        <taxon>Spiralia</taxon>
        <taxon>Gnathifera</taxon>
        <taxon>Rotifera</taxon>
        <taxon>Eurotatoria</taxon>
        <taxon>Bdelloidea</taxon>
        <taxon>Philodinida</taxon>
        <taxon>Philodinidae</taxon>
        <taxon>Rotaria</taxon>
    </lineage>
</organism>
<dbReference type="Pfam" id="PF01053">
    <property type="entry name" value="Cys_Met_Meta_PP"/>
    <property type="match status" value="1"/>
</dbReference>
<evidence type="ECO:0000256" key="3">
    <source>
        <dbReference type="RuleBase" id="RU362118"/>
    </source>
</evidence>
<keyword evidence="2 3" id="KW-0663">Pyridoxal phosphate</keyword>
<dbReference type="InterPro" id="IPR015421">
    <property type="entry name" value="PyrdxlP-dep_Trfase_major"/>
</dbReference>
<evidence type="ECO:0000313" key="5">
    <source>
        <dbReference type="Proteomes" id="UP000681967"/>
    </source>
</evidence>
<dbReference type="InterPro" id="IPR000277">
    <property type="entry name" value="Cys/Met-Metab_PyrdxlP-dep_enz"/>
</dbReference>
<dbReference type="SUPFAM" id="SSF53383">
    <property type="entry name" value="PLP-dependent transferases"/>
    <property type="match status" value="1"/>
</dbReference>
<evidence type="ECO:0008006" key="6">
    <source>
        <dbReference type="Google" id="ProtNLM"/>
    </source>
</evidence>
<dbReference type="InterPro" id="IPR015424">
    <property type="entry name" value="PyrdxlP-dep_Trfase"/>
</dbReference>
<dbReference type="GO" id="GO:0019346">
    <property type="term" value="P:transsulfuration"/>
    <property type="evidence" value="ECO:0007669"/>
    <property type="project" value="InterPro"/>
</dbReference>
<comment type="cofactor">
    <cofactor evidence="1 3">
        <name>pyridoxal 5'-phosphate</name>
        <dbReference type="ChEBI" id="CHEBI:597326"/>
    </cofactor>
</comment>
<reference evidence="4" key="1">
    <citation type="submission" date="2021-02" db="EMBL/GenBank/DDBJ databases">
        <authorList>
            <person name="Nowell W R."/>
        </authorList>
    </citation>
    <scope>NUCLEOTIDE SEQUENCE</scope>
</reference>